<evidence type="ECO:0000256" key="4">
    <source>
        <dbReference type="ARBA" id="ARBA00022490"/>
    </source>
</evidence>
<dbReference type="GO" id="GO:0004807">
    <property type="term" value="F:triose-phosphate isomerase activity"/>
    <property type="evidence" value="ECO:0007669"/>
    <property type="project" value="UniProtKB-UniRule"/>
</dbReference>
<dbReference type="InterPro" id="IPR000652">
    <property type="entry name" value="Triosephosphate_isomerase"/>
</dbReference>
<feature type="binding site" evidence="7">
    <location>
        <position position="216"/>
    </location>
    <ligand>
        <name>substrate</name>
    </ligand>
</feature>
<dbReference type="PANTHER" id="PTHR21139">
    <property type="entry name" value="TRIOSEPHOSPHATE ISOMERASE"/>
    <property type="match status" value="1"/>
</dbReference>
<sequence length="258" mass="27236">MAQRIPLIIGNWKMHKTVAEAVAYVTAFLPQIAHISSSEIGIAPAFTALSAVVAAVQGSLLRVFAQDVAAEGPVGAFTGEVAAEMLQEVGCHGVIVGHSERRRYYGETDAIVATKVRRVLDAQLLPVVCLGETLAEREAGAALQVVERQLQAIAGPLTELEAHRIVLAYEPVWAIGTGRAATPEVAQAMHQHIRALWADHFGASAATEVRILYGGSVTVDNISAFTSLPDVDGALVGGASLSPDGFAQLIQRSQVMLQ</sequence>
<dbReference type="GO" id="GO:0019563">
    <property type="term" value="P:glycerol catabolic process"/>
    <property type="evidence" value="ECO:0007669"/>
    <property type="project" value="TreeGrafter"/>
</dbReference>
<evidence type="ECO:0000256" key="1">
    <source>
        <dbReference type="ARBA" id="ARBA00004680"/>
    </source>
</evidence>
<dbReference type="FunFam" id="3.20.20.70:FF:000016">
    <property type="entry name" value="Triosephosphate isomerase"/>
    <property type="match status" value="1"/>
</dbReference>
<keyword evidence="4 7" id="KW-0963">Cytoplasm</keyword>
<gene>
    <name evidence="7 9" type="primary">tpiA</name>
    <name evidence="9" type="ORF">YS_M60-F11.056</name>
</gene>
<keyword evidence="5 7" id="KW-0324">Glycolysis</keyword>
<dbReference type="UniPathway" id="UPA00138"/>
<dbReference type="PROSITE" id="PS00171">
    <property type="entry name" value="TIM_1"/>
    <property type="match status" value="1"/>
</dbReference>
<evidence type="ECO:0000256" key="3">
    <source>
        <dbReference type="ARBA" id="ARBA00022432"/>
    </source>
</evidence>
<keyword evidence="6 7" id="KW-0413">Isomerase</keyword>
<dbReference type="SUPFAM" id="SSF51351">
    <property type="entry name" value="Triosephosphate isomerase (TIM)"/>
    <property type="match status" value="1"/>
</dbReference>
<dbReference type="UniPathway" id="UPA00109">
    <property type="reaction ID" value="UER00189"/>
</dbReference>
<dbReference type="Pfam" id="PF00121">
    <property type="entry name" value="TIM"/>
    <property type="match status" value="1"/>
</dbReference>
<feature type="binding site" evidence="7">
    <location>
        <position position="176"/>
    </location>
    <ligand>
        <name>substrate</name>
    </ligand>
</feature>
<dbReference type="InterPro" id="IPR013785">
    <property type="entry name" value="Aldolase_TIM"/>
</dbReference>
<feature type="active site" description="Electrophile" evidence="7">
    <location>
        <position position="98"/>
    </location>
</feature>
<dbReference type="CDD" id="cd00311">
    <property type="entry name" value="TIM"/>
    <property type="match status" value="1"/>
</dbReference>
<comment type="subcellular location">
    <subcellularLocation>
        <location evidence="7 8">Cytoplasm</location>
    </subcellularLocation>
</comment>
<evidence type="ECO:0000256" key="7">
    <source>
        <dbReference type="HAMAP-Rule" id="MF_00147"/>
    </source>
</evidence>
<dbReference type="AlphaFoldDB" id="A8DJG3"/>
<keyword evidence="3 7" id="KW-0312">Gluconeogenesis</keyword>
<comment type="pathway">
    <text evidence="1 7 8">Carbohydrate degradation; glycolysis; D-glyceraldehyde 3-phosphate from glycerone phosphate: step 1/1.</text>
</comment>
<feature type="active site" description="Proton acceptor" evidence="7">
    <location>
        <position position="170"/>
    </location>
</feature>
<organism evidence="9">
    <name type="scientific">Chloracidobacterium thermophilum</name>
    <dbReference type="NCBI Taxonomy" id="458033"/>
    <lineage>
        <taxon>Bacteria</taxon>
        <taxon>Pseudomonadati</taxon>
        <taxon>Acidobacteriota</taxon>
        <taxon>Terriglobia</taxon>
        <taxon>Terriglobales</taxon>
        <taxon>Acidobacteriaceae</taxon>
        <taxon>Chloracidobacterium</taxon>
    </lineage>
</organism>
<dbReference type="GO" id="GO:0046166">
    <property type="term" value="P:glyceraldehyde-3-phosphate biosynthetic process"/>
    <property type="evidence" value="ECO:0007669"/>
    <property type="project" value="TreeGrafter"/>
</dbReference>
<protein>
    <recommendedName>
        <fullName evidence="7 8">Triosephosphate isomerase</fullName>
        <shortName evidence="7">TIM</shortName>
        <shortName evidence="7">TPI</shortName>
        <ecNumber evidence="7 8">5.3.1.1</ecNumber>
    </recommendedName>
    <alternativeName>
        <fullName evidence="7">Triose-phosphate isomerase</fullName>
    </alternativeName>
</protein>
<accession>A8DJG3</accession>
<evidence type="ECO:0000256" key="2">
    <source>
        <dbReference type="ARBA" id="ARBA00007422"/>
    </source>
</evidence>
<dbReference type="GO" id="GO:0006094">
    <property type="term" value="P:gluconeogenesis"/>
    <property type="evidence" value="ECO:0007669"/>
    <property type="project" value="UniProtKB-UniRule"/>
</dbReference>
<reference evidence="9" key="1">
    <citation type="journal article" date="2007" name="Science">
        <title>Candidatus Chloracidobacterium thermophilum: an aerobic phototrophic Acidobacterium.</title>
        <authorList>
            <person name="Bryant D.A."/>
            <person name="Costas A.M."/>
            <person name="Maresca J.A."/>
            <person name="Chew A.G."/>
            <person name="Klatt C.G."/>
            <person name="Bateson M.M."/>
            <person name="Tallon L.J."/>
            <person name="Hostetler J."/>
            <person name="Nelson W.C."/>
            <person name="Heidelberg J.F."/>
            <person name="Ward D.M."/>
        </authorList>
    </citation>
    <scope>NUCLEOTIDE SEQUENCE</scope>
</reference>
<dbReference type="EC" id="5.3.1.1" evidence="7 8"/>
<comment type="subunit">
    <text evidence="7 8">Homodimer.</text>
</comment>
<feature type="binding site" evidence="7">
    <location>
        <begin position="237"/>
        <end position="238"/>
    </location>
    <ligand>
        <name>substrate</name>
    </ligand>
</feature>
<name>A8DJG3_9BACT</name>
<dbReference type="PANTHER" id="PTHR21139:SF42">
    <property type="entry name" value="TRIOSEPHOSPHATE ISOMERASE"/>
    <property type="match status" value="1"/>
</dbReference>
<dbReference type="GO" id="GO:0005829">
    <property type="term" value="C:cytosol"/>
    <property type="evidence" value="ECO:0007669"/>
    <property type="project" value="TreeGrafter"/>
</dbReference>
<dbReference type="NCBIfam" id="TIGR00419">
    <property type="entry name" value="tim"/>
    <property type="match status" value="1"/>
</dbReference>
<dbReference type="InterPro" id="IPR022896">
    <property type="entry name" value="TrioseP_Isoase_bac/euk"/>
</dbReference>
<comment type="catalytic activity">
    <reaction evidence="7 8">
        <text>D-glyceraldehyde 3-phosphate = dihydroxyacetone phosphate</text>
        <dbReference type="Rhea" id="RHEA:18585"/>
        <dbReference type="ChEBI" id="CHEBI:57642"/>
        <dbReference type="ChEBI" id="CHEBI:59776"/>
        <dbReference type="EC" id="5.3.1.1"/>
    </reaction>
</comment>
<feature type="binding site" evidence="7">
    <location>
        <begin position="11"/>
        <end position="13"/>
    </location>
    <ligand>
        <name>substrate</name>
    </ligand>
</feature>
<evidence type="ECO:0000256" key="6">
    <source>
        <dbReference type="ARBA" id="ARBA00023235"/>
    </source>
</evidence>
<comment type="function">
    <text evidence="7">Involved in the gluconeogenesis. Catalyzes stereospecifically the conversion of dihydroxyacetone phosphate (DHAP) to D-glyceraldehyde-3-phosphate (G3P).</text>
</comment>
<comment type="similarity">
    <text evidence="2 7 8">Belongs to the triosephosphate isomerase family.</text>
</comment>
<dbReference type="GO" id="GO:0006096">
    <property type="term" value="P:glycolytic process"/>
    <property type="evidence" value="ECO:0007669"/>
    <property type="project" value="UniProtKB-UniRule"/>
</dbReference>
<dbReference type="InterPro" id="IPR035990">
    <property type="entry name" value="TIM_sf"/>
</dbReference>
<evidence type="ECO:0000313" key="9">
    <source>
        <dbReference type="EMBL" id="ABV27296.1"/>
    </source>
</evidence>
<evidence type="ECO:0000256" key="5">
    <source>
        <dbReference type="ARBA" id="ARBA00023152"/>
    </source>
</evidence>
<comment type="pathway">
    <text evidence="7 8">Carbohydrate biosynthesis; gluconeogenesis.</text>
</comment>
<dbReference type="PROSITE" id="PS51440">
    <property type="entry name" value="TIM_2"/>
    <property type="match status" value="1"/>
</dbReference>
<dbReference type="EMBL" id="EF531339">
    <property type="protein sequence ID" value="ABV27296.1"/>
    <property type="molecule type" value="Genomic_DNA"/>
</dbReference>
<dbReference type="Gene3D" id="3.20.20.70">
    <property type="entry name" value="Aldolase class I"/>
    <property type="match status" value="1"/>
</dbReference>
<dbReference type="InterPro" id="IPR020861">
    <property type="entry name" value="Triosephosphate_isomerase_AS"/>
</dbReference>
<evidence type="ECO:0000256" key="8">
    <source>
        <dbReference type="RuleBase" id="RU363013"/>
    </source>
</evidence>
<dbReference type="HAMAP" id="MF_00147_B">
    <property type="entry name" value="TIM_B"/>
    <property type="match status" value="1"/>
</dbReference>
<proteinExistence type="inferred from homology"/>